<dbReference type="RefSeq" id="WP_188453034.1">
    <property type="nucleotide sequence ID" value="NZ_BMFS01000016.1"/>
</dbReference>
<comment type="caution">
    <text evidence="3">The sequence shown here is derived from an EMBL/GenBank/DDBJ whole genome shotgun (WGS) entry which is preliminary data.</text>
</comment>
<keyword evidence="4" id="KW-1185">Reference proteome</keyword>
<proteinExistence type="predicted"/>
<evidence type="ECO:0000256" key="1">
    <source>
        <dbReference type="SAM" id="MobiDB-lite"/>
    </source>
</evidence>
<name>A0ABQ1Y032_9PROT</name>
<protein>
    <submittedName>
        <fullName evidence="3">Uncharacterized protein</fullName>
    </submittedName>
</protein>
<feature type="region of interest" description="Disordered" evidence="1">
    <location>
        <begin position="301"/>
        <end position="340"/>
    </location>
</feature>
<evidence type="ECO:0000256" key="2">
    <source>
        <dbReference type="SAM" id="Phobius"/>
    </source>
</evidence>
<feature type="transmembrane region" description="Helical" evidence="2">
    <location>
        <begin position="472"/>
        <end position="495"/>
    </location>
</feature>
<organism evidence="3 4">
    <name type="scientific">Glycocaulis albus</name>
    <dbReference type="NCBI Taxonomy" id="1382801"/>
    <lineage>
        <taxon>Bacteria</taxon>
        <taxon>Pseudomonadati</taxon>
        <taxon>Pseudomonadota</taxon>
        <taxon>Alphaproteobacteria</taxon>
        <taxon>Maricaulales</taxon>
        <taxon>Maricaulaceae</taxon>
        <taxon>Glycocaulis</taxon>
    </lineage>
</organism>
<reference evidence="4" key="1">
    <citation type="journal article" date="2019" name="Int. J. Syst. Evol. Microbiol.">
        <title>The Global Catalogue of Microorganisms (GCM) 10K type strain sequencing project: providing services to taxonomists for standard genome sequencing and annotation.</title>
        <authorList>
            <consortium name="The Broad Institute Genomics Platform"/>
            <consortium name="The Broad Institute Genome Sequencing Center for Infectious Disease"/>
            <person name="Wu L."/>
            <person name="Ma J."/>
        </authorList>
    </citation>
    <scope>NUCLEOTIDE SEQUENCE [LARGE SCALE GENOMIC DNA]</scope>
    <source>
        <strain evidence="4">CGMCC 1.12766</strain>
    </source>
</reference>
<accession>A0ABQ1Y032</accession>
<keyword evidence="2" id="KW-1133">Transmembrane helix</keyword>
<gene>
    <name evidence="3" type="ORF">GCM10007420_26120</name>
</gene>
<sequence>MDVFSRRFQYRIGSGLYDRQLYLHDYDQVAEDAQHRRDPDADREREHASQELSLRHQVRVAITQSVGGRGAGTLPEGPRAELADLYAQVRNPLAPLVRQETLNWLMPVMPLAGQSIVVPEPLAAGIRQDEPNVSRLAMWACVVLMDYVEVHYQTLSASAKTDFSRDLNTRLSNGGSPWSFDLGRWMRPGWPRERDTGFDRIVHALWSESDTALARRVNEVLGPDYQPGQSHGPDGELARVEASNRDIKPVLKQAAGDLAHAERLLLTDPKLEHEGHTKAIAAARSAFDQCATSYPGSVGRPFMRYKPPPGRRSRFAAPPRTARSRMDAQGGPGTRRAPQQFISPSEGARAAHRLMRLAEYAAGDSLVRPGGASAATRETILKRMPFAEFLVRLVVMSPSENEAEEYARVVRMPSGSKLEIKVDDGVLARLVIDMMAHLGIYAARADTMEVKESPGLLPDAADMPDWLVNSLAVGWMVLKAGVLLGIGFAIGVLAARMGLI</sequence>
<dbReference type="EMBL" id="BMFS01000016">
    <property type="protein sequence ID" value="GGH08068.1"/>
    <property type="molecule type" value="Genomic_DNA"/>
</dbReference>
<keyword evidence="2" id="KW-0812">Transmembrane</keyword>
<evidence type="ECO:0000313" key="4">
    <source>
        <dbReference type="Proteomes" id="UP000648722"/>
    </source>
</evidence>
<keyword evidence="2" id="KW-0472">Membrane</keyword>
<evidence type="ECO:0000313" key="3">
    <source>
        <dbReference type="EMBL" id="GGH08068.1"/>
    </source>
</evidence>
<dbReference type="Proteomes" id="UP000648722">
    <property type="component" value="Unassembled WGS sequence"/>
</dbReference>